<dbReference type="OrthoDB" id="3322489at2"/>
<dbReference type="PANTHER" id="PTHR43581">
    <property type="entry name" value="ATP/GTP PHOSPHATASE"/>
    <property type="match status" value="1"/>
</dbReference>
<reference evidence="3" key="1">
    <citation type="submission" date="2016-10" db="EMBL/GenBank/DDBJ databases">
        <authorList>
            <person name="Varghese N."/>
        </authorList>
    </citation>
    <scope>NUCLEOTIDE SEQUENCE [LARGE SCALE GENOMIC DNA]</scope>
    <source>
        <strain evidence="3">Nsp8</strain>
    </source>
</reference>
<sequence length="703" mass="78537">MHLTRFMVTNFRSVEDSGWVDVDNVTALIGVNESGKTNLLIPLWKLNPAVEGEIQPTSDYPKKHFGSIRQAPENYCFITAEFETGSLATELSSKAGISIEDASLVSVKRYFNGKYAISFPRCEGIADVDATEVSAEVKKLIAVTTRSITDLEVPEQDEELKGAVLAKLHEMDNSLGESLLSVEQASGFKRDLQFLIQEPDSSATAVYGRVAKLLDALELVISGMTRPPPEVGGDVMDMVIGALPKFVYYSEFGNLDSEIYLPHVVQNLQRNDLGPKEAAKARTLRVLFKFVKLEPKDILELGQDFRDEHNNHREPTPEEITEIALKKRERSILLQSAGAILTEKFRNWWKQGDYKFRFEADGSHFRIWVSDDRRPEEVELESRSTGLQWFLSFYLVFLVESEGEHQNAILLLDEPGLSLHPLAQRNLSAFFDNLSNFNKILYTTHSPFLIDAEHLGRARKVYVSENGTTRATPDLRPVEKDPRQAGAAYVVHSALNLNIAESLLLGCQPIIVQGLADQYYLSAIKTLLIGANKITPKLELVFCPSGGSKTAGVIASIIAGRDEPLPKILLDGDERGKRITGELKSGLYNSAEERVLSTDTYAGLAGSEVEDLIPASFLAQVIDRWERNTEIPFADVLRNGKPLIGQVEAWAETQDLILREGWKVEVAKRTKELALKRGISAFDHATISRWVKLFQEFIAVRNY</sequence>
<dbReference type="GO" id="GO:0016887">
    <property type="term" value="F:ATP hydrolysis activity"/>
    <property type="evidence" value="ECO:0007669"/>
    <property type="project" value="InterPro"/>
</dbReference>
<dbReference type="Pfam" id="PF13175">
    <property type="entry name" value="AAA_15"/>
    <property type="match status" value="1"/>
</dbReference>
<dbReference type="InterPro" id="IPR027417">
    <property type="entry name" value="P-loop_NTPase"/>
</dbReference>
<keyword evidence="3" id="KW-1185">Reference proteome</keyword>
<dbReference type="PANTHER" id="PTHR43581:SF4">
    <property type="entry name" value="ATP_GTP PHOSPHATASE"/>
    <property type="match status" value="1"/>
</dbReference>
<dbReference type="GO" id="GO:0005524">
    <property type="term" value="F:ATP binding"/>
    <property type="evidence" value="ECO:0007669"/>
    <property type="project" value="InterPro"/>
</dbReference>
<protein>
    <submittedName>
        <fullName evidence="2">AAA ATPase domain-containing protein</fullName>
    </submittedName>
</protein>
<name>A0A1I5E9X3_9PROT</name>
<dbReference type="InterPro" id="IPR041685">
    <property type="entry name" value="AAA_GajA/Old/RecF-like"/>
</dbReference>
<dbReference type="InterPro" id="IPR051396">
    <property type="entry name" value="Bact_Antivir_Def_Nuclease"/>
</dbReference>
<evidence type="ECO:0000259" key="1">
    <source>
        <dbReference type="Pfam" id="PF13175"/>
    </source>
</evidence>
<accession>A0A1I5E9X3</accession>
<dbReference type="SUPFAM" id="SSF52540">
    <property type="entry name" value="P-loop containing nucleoside triphosphate hydrolases"/>
    <property type="match status" value="1"/>
</dbReference>
<dbReference type="EMBL" id="FOVJ01000007">
    <property type="protein sequence ID" value="SFO08312.1"/>
    <property type="molecule type" value="Genomic_DNA"/>
</dbReference>
<gene>
    <name evidence="2" type="ORF">SAMN05216386_2568</name>
</gene>
<dbReference type="Gene3D" id="3.40.50.300">
    <property type="entry name" value="P-loop containing nucleotide triphosphate hydrolases"/>
    <property type="match status" value="2"/>
</dbReference>
<evidence type="ECO:0000313" key="2">
    <source>
        <dbReference type="EMBL" id="SFO08312.1"/>
    </source>
</evidence>
<dbReference type="Proteomes" id="UP000183107">
    <property type="component" value="Unassembled WGS sequence"/>
</dbReference>
<feature type="domain" description="Endonuclease GajA/Old nuclease/RecF-like AAA" evidence="1">
    <location>
        <begin position="260"/>
        <end position="450"/>
    </location>
</feature>
<evidence type="ECO:0000313" key="3">
    <source>
        <dbReference type="Proteomes" id="UP000183107"/>
    </source>
</evidence>
<organism evidence="2 3">
    <name type="scientific">Nitrosospira briensis</name>
    <dbReference type="NCBI Taxonomy" id="35799"/>
    <lineage>
        <taxon>Bacteria</taxon>
        <taxon>Pseudomonadati</taxon>
        <taxon>Pseudomonadota</taxon>
        <taxon>Betaproteobacteria</taxon>
        <taxon>Nitrosomonadales</taxon>
        <taxon>Nitrosomonadaceae</taxon>
        <taxon>Nitrosospira</taxon>
    </lineage>
</organism>
<proteinExistence type="predicted"/>
<dbReference type="AlphaFoldDB" id="A0A1I5E9X3"/>